<dbReference type="EMBL" id="UYYA01004922">
    <property type="protein sequence ID" value="VDM63767.1"/>
    <property type="molecule type" value="Genomic_DNA"/>
</dbReference>
<dbReference type="WBParaSite" id="ACOC_0001218101-mRNA-1">
    <property type="protein sequence ID" value="ACOC_0001218101-mRNA-1"/>
    <property type="gene ID" value="ACOC_0001218101"/>
</dbReference>
<name>A0A0R3PZY6_ANGCS</name>
<accession>A0A0R3PZY6</accession>
<evidence type="ECO:0000256" key="1">
    <source>
        <dbReference type="SAM" id="MobiDB-lite"/>
    </source>
</evidence>
<organism evidence="4">
    <name type="scientific">Angiostrongylus costaricensis</name>
    <name type="common">Nematode worm</name>
    <dbReference type="NCBI Taxonomy" id="334426"/>
    <lineage>
        <taxon>Eukaryota</taxon>
        <taxon>Metazoa</taxon>
        <taxon>Ecdysozoa</taxon>
        <taxon>Nematoda</taxon>
        <taxon>Chromadorea</taxon>
        <taxon>Rhabditida</taxon>
        <taxon>Rhabditina</taxon>
        <taxon>Rhabditomorpha</taxon>
        <taxon>Strongyloidea</taxon>
        <taxon>Metastrongylidae</taxon>
        <taxon>Angiostrongylus</taxon>
    </lineage>
</organism>
<proteinExistence type="predicted"/>
<evidence type="ECO:0000313" key="4">
    <source>
        <dbReference type="WBParaSite" id="ACOC_0001218101-mRNA-1"/>
    </source>
</evidence>
<feature type="compositionally biased region" description="Basic and acidic residues" evidence="1">
    <location>
        <begin position="13"/>
        <end position="29"/>
    </location>
</feature>
<protein>
    <submittedName>
        <fullName evidence="4">ShKT domain-containing protein</fullName>
    </submittedName>
</protein>
<reference evidence="4" key="1">
    <citation type="submission" date="2016-04" db="UniProtKB">
        <authorList>
            <consortium name="WormBaseParasite"/>
        </authorList>
    </citation>
    <scope>IDENTIFICATION</scope>
</reference>
<gene>
    <name evidence="2" type="ORF">ACOC_LOCUS12182</name>
</gene>
<dbReference type="AlphaFoldDB" id="A0A0R3PZY6"/>
<evidence type="ECO:0000313" key="2">
    <source>
        <dbReference type="EMBL" id="VDM63767.1"/>
    </source>
</evidence>
<keyword evidence="3" id="KW-1185">Reference proteome</keyword>
<dbReference type="Proteomes" id="UP000267027">
    <property type="component" value="Unassembled WGS sequence"/>
</dbReference>
<feature type="region of interest" description="Disordered" evidence="1">
    <location>
        <begin position="1"/>
        <end position="29"/>
    </location>
</feature>
<sequence>MMTNGLDRSSIMDQRERVNKDGRSREPDSNTKLCIRRVRNFAECRPESLKLKLFMRAVNMRLTTDFDAKEKTDVGNCDGEYDCEWNDQTKAIELQLPNCELTCMAGDPLMQNDCRDT</sequence>
<evidence type="ECO:0000313" key="3">
    <source>
        <dbReference type="Proteomes" id="UP000267027"/>
    </source>
</evidence>
<reference evidence="2 3" key="2">
    <citation type="submission" date="2018-11" db="EMBL/GenBank/DDBJ databases">
        <authorList>
            <consortium name="Pathogen Informatics"/>
        </authorList>
    </citation>
    <scope>NUCLEOTIDE SEQUENCE [LARGE SCALE GENOMIC DNA]</scope>
    <source>
        <strain evidence="2 3">Costa Rica</strain>
    </source>
</reference>